<evidence type="ECO:0000256" key="1">
    <source>
        <dbReference type="SAM" id="Phobius"/>
    </source>
</evidence>
<evidence type="ECO:0000313" key="2">
    <source>
        <dbReference type="EMBL" id="KFD49467.1"/>
    </source>
</evidence>
<protein>
    <submittedName>
        <fullName evidence="2">Uncharacterized protein</fullName>
    </submittedName>
</protein>
<reference evidence="2 3" key="1">
    <citation type="journal article" date="2014" name="Nat. Genet.">
        <title>Genome and transcriptome of the porcine whipworm Trichuris suis.</title>
        <authorList>
            <person name="Jex A.R."/>
            <person name="Nejsum P."/>
            <person name="Schwarz E.M."/>
            <person name="Hu L."/>
            <person name="Young N.D."/>
            <person name="Hall R.S."/>
            <person name="Korhonen P.K."/>
            <person name="Liao S."/>
            <person name="Thamsborg S."/>
            <person name="Xia J."/>
            <person name="Xu P."/>
            <person name="Wang S."/>
            <person name="Scheerlinck J.P."/>
            <person name="Hofmann A."/>
            <person name="Sternberg P.W."/>
            <person name="Wang J."/>
            <person name="Gasser R.B."/>
        </authorList>
    </citation>
    <scope>NUCLEOTIDE SEQUENCE [LARGE SCALE GENOMIC DNA]</scope>
    <source>
        <strain evidence="2">DCEP-RM93M</strain>
    </source>
</reference>
<sequence length="147" mass="16361">MARYSPHKPICQPVMQPAHCIDIMFLQQKDMSESNLRKHAVVAVESSLASFCRYSRIFAGVMEIPAAVVKLCGPACIIKRLTSETKVATLDPSSAIEKSSQPLKTGQAWTRKLRRIALTALLLVIELGIVWSCSIDVSIFHQVDYFL</sequence>
<dbReference type="Proteomes" id="UP000030764">
    <property type="component" value="Unassembled WGS sequence"/>
</dbReference>
<evidence type="ECO:0000313" key="3">
    <source>
        <dbReference type="Proteomes" id="UP000030764"/>
    </source>
</evidence>
<name>A0A085LWX1_9BILA</name>
<keyword evidence="1" id="KW-0472">Membrane</keyword>
<keyword evidence="1" id="KW-0812">Transmembrane</keyword>
<accession>A0A085LWX1</accession>
<proteinExistence type="predicted"/>
<dbReference type="AlphaFoldDB" id="A0A085LWX1"/>
<organism evidence="2 3">
    <name type="scientific">Trichuris suis</name>
    <name type="common">pig whipworm</name>
    <dbReference type="NCBI Taxonomy" id="68888"/>
    <lineage>
        <taxon>Eukaryota</taxon>
        <taxon>Metazoa</taxon>
        <taxon>Ecdysozoa</taxon>
        <taxon>Nematoda</taxon>
        <taxon>Enoplea</taxon>
        <taxon>Dorylaimia</taxon>
        <taxon>Trichinellida</taxon>
        <taxon>Trichuridae</taxon>
        <taxon>Trichuris</taxon>
    </lineage>
</organism>
<dbReference type="EMBL" id="KL363270">
    <property type="protein sequence ID" value="KFD49467.1"/>
    <property type="molecule type" value="Genomic_DNA"/>
</dbReference>
<keyword evidence="3" id="KW-1185">Reference proteome</keyword>
<gene>
    <name evidence="2" type="ORF">M513_09652</name>
</gene>
<feature type="transmembrane region" description="Helical" evidence="1">
    <location>
        <begin position="116"/>
        <end position="140"/>
    </location>
</feature>
<keyword evidence="1" id="KW-1133">Transmembrane helix</keyword>